<dbReference type="Proteomes" id="UP000178743">
    <property type="component" value="Unassembled WGS sequence"/>
</dbReference>
<sequence>MNETKVTIRKLTHRQMKAIELWRQGGFKSKARALRNAGYGESVWRHPDKVFGSPVVQEFFMKMGIREGITFRPLKIEEGGKWGGSYHAKPNPNTEEGYELVRAPKKEKRIETPYLTPLTYNRKNPPDDDTLRAYGLLPSSEEPPYPQHNESGEVEIPSRSIMEIYEEKKRWDANANPTMGDIF</sequence>
<dbReference type="AlphaFoldDB" id="A0A1F5WAF3"/>
<organism evidence="2 3">
    <name type="scientific">Candidatus Giovannonibacteria bacterium RIFCSPHIGHO2_02_FULL_45_40</name>
    <dbReference type="NCBI Taxonomy" id="1798337"/>
    <lineage>
        <taxon>Bacteria</taxon>
        <taxon>Candidatus Giovannoniibacteriota</taxon>
    </lineage>
</organism>
<evidence type="ECO:0000313" key="2">
    <source>
        <dbReference type="EMBL" id="OGF72603.1"/>
    </source>
</evidence>
<reference evidence="2 3" key="1">
    <citation type="journal article" date="2016" name="Nat. Commun.">
        <title>Thousands of microbial genomes shed light on interconnected biogeochemical processes in an aquifer system.</title>
        <authorList>
            <person name="Anantharaman K."/>
            <person name="Brown C.T."/>
            <person name="Hug L.A."/>
            <person name="Sharon I."/>
            <person name="Castelle C.J."/>
            <person name="Probst A.J."/>
            <person name="Thomas B.C."/>
            <person name="Singh A."/>
            <person name="Wilkins M.J."/>
            <person name="Karaoz U."/>
            <person name="Brodie E.L."/>
            <person name="Williams K.H."/>
            <person name="Hubbard S.S."/>
            <person name="Banfield J.F."/>
        </authorList>
    </citation>
    <scope>NUCLEOTIDE SEQUENCE [LARGE SCALE GENOMIC DNA]</scope>
</reference>
<accession>A0A1F5WAF3</accession>
<dbReference type="EMBL" id="MFHP01000019">
    <property type="protein sequence ID" value="OGF72603.1"/>
    <property type="molecule type" value="Genomic_DNA"/>
</dbReference>
<gene>
    <name evidence="2" type="ORF">A3C05_03495</name>
</gene>
<proteinExistence type="predicted"/>
<protein>
    <submittedName>
        <fullName evidence="2">Uncharacterized protein</fullName>
    </submittedName>
</protein>
<feature type="region of interest" description="Disordered" evidence="1">
    <location>
        <begin position="137"/>
        <end position="159"/>
    </location>
</feature>
<comment type="caution">
    <text evidence="2">The sequence shown here is derived from an EMBL/GenBank/DDBJ whole genome shotgun (WGS) entry which is preliminary data.</text>
</comment>
<name>A0A1F5WAF3_9BACT</name>
<evidence type="ECO:0000313" key="3">
    <source>
        <dbReference type="Proteomes" id="UP000178743"/>
    </source>
</evidence>
<evidence type="ECO:0000256" key="1">
    <source>
        <dbReference type="SAM" id="MobiDB-lite"/>
    </source>
</evidence>